<proteinExistence type="predicted"/>
<sequence>MTYFIVAFNNKRQMIIEAESQTTDKDLVGIIKDYWEFKGWYVTVREEA</sequence>
<organism evidence="1 2">
    <name type="scientific">Agrobacterium rosae</name>
    <dbReference type="NCBI Taxonomy" id="1972867"/>
    <lineage>
        <taxon>Bacteria</taxon>
        <taxon>Pseudomonadati</taxon>
        <taxon>Pseudomonadota</taxon>
        <taxon>Alphaproteobacteria</taxon>
        <taxon>Hyphomicrobiales</taxon>
        <taxon>Rhizobiaceae</taxon>
        <taxon>Rhizobium/Agrobacterium group</taxon>
        <taxon>Agrobacterium</taxon>
    </lineage>
</organism>
<evidence type="ECO:0000313" key="1">
    <source>
        <dbReference type="EMBL" id="SCX19542.1"/>
    </source>
</evidence>
<dbReference type="EMBL" id="FMUE01000003">
    <property type="protein sequence ID" value="SCX19542.1"/>
    <property type="molecule type" value="Genomic_DNA"/>
</dbReference>
<gene>
    <name evidence="1" type="ORF">DSM25559_1858</name>
</gene>
<dbReference type="STRING" id="1907666.DSM25559_1858"/>
<dbReference type="Proteomes" id="UP000187891">
    <property type="component" value="Unassembled WGS sequence"/>
</dbReference>
<reference evidence="2" key="1">
    <citation type="submission" date="2016-10" db="EMBL/GenBank/DDBJ databases">
        <authorList>
            <person name="Wibberg D."/>
        </authorList>
    </citation>
    <scope>NUCLEOTIDE SEQUENCE [LARGE SCALE GENOMIC DNA]</scope>
</reference>
<evidence type="ECO:0000313" key="2">
    <source>
        <dbReference type="Proteomes" id="UP000187891"/>
    </source>
</evidence>
<name>A0A1R3TIU7_9HYPH</name>
<dbReference type="RefSeq" id="WP_159442783.1">
    <property type="nucleotide sequence ID" value="NZ_FMUE01000003.1"/>
</dbReference>
<accession>A0A1R3TIU7</accession>
<dbReference type="AlphaFoldDB" id="A0A1R3TIU7"/>
<protein>
    <submittedName>
        <fullName evidence="1">Uncharacterized protein</fullName>
    </submittedName>
</protein>